<dbReference type="Pfam" id="PF13649">
    <property type="entry name" value="Methyltransf_25"/>
    <property type="match status" value="1"/>
</dbReference>
<dbReference type="AlphaFoldDB" id="A0A7S1M6W1"/>
<gene>
    <name evidence="2" type="ORF">NDES1114_LOCUS18666</name>
</gene>
<dbReference type="PANTHER" id="PTHR45036">
    <property type="entry name" value="METHYLTRANSFERASE LIKE 7B"/>
    <property type="match status" value="1"/>
</dbReference>
<accession>A0A7S1M6W1</accession>
<name>A0A7S1M6W1_NEODS</name>
<evidence type="ECO:0000259" key="1">
    <source>
        <dbReference type="Pfam" id="PF13649"/>
    </source>
</evidence>
<dbReference type="SUPFAM" id="SSF53335">
    <property type="entry name" value="S-adenosyl-L-methionine-dependent methyltransferases"/>
    <property type="match status" value="1"/>
</dbReference>
<organism evidence="2">
    <name type="scientific">Neobodo designis</name>
    <name type="common">Flagellated protozoan</name>
    <name type="synonym">Bodo designis</name>
    <dbReference type="NCBI Taxonomy" id="312471"/>
    <lineage>
        <taxon>Eukaryota</taxon>
        <taxon>Discoba</taxon>
        <taxon>Euglenozoa</taxon>
        <taxon>Kinetoplastea</taxon>
        <taxon>Metakinetoplastina</taxon>
        <taxon>Neobodonida</taxon>
        <taxon>Neobodo</taxon>
    </lineage>
</organism>
<dbReference type="Gene3D" id="3.40.50.150">
    <property type="entry name" value="Vaccinia Virus protein VP39"/>
    <property type="match status" value="1"/>
</dbReference>
<feature type="domain" description="Methyltransferase" evidence="1">
    <location>
        <begin position="72"/>
        <end position="170"/>
    </location>
</feature>
<dbReference type="EMBL" id="HBGF01028161">
    <property type="protein sequence ID" value="CAD9123590.1"/>
    <property type="molecule type" value="Transcribed_RNA"/>
</dbReference>
<protein>
    <recommendedName>
        <fullName evidence="1">Methyltransferase domain-containing protein</fullName>
    </recommendedName>
</protein>
<dbReference type="InterPro" id="IPR029063">
    <property type="entry name" value="SAM-dependent_MTases_sf"/>
</dbReference>
<dbReference type="PANTHER" id="PTHR45036:SF1">
    <property type="entry name" value="METHYLTRANSFERASE LIKE 7A"/>
    <property type="match status" value="1"/>
</dbReference>
<dbReference type="InterPro" id="IPR052356">
    <property type="entry name" value="Thiol_S-MT"/>
</dbReference>
<proteinExistence type="predicted"/>
<evidence type="ECO:0000313" key="2">
    <source>
        <dbReference type="EMBL" id="CAD9123590.1"/>
    </source>
</evidence>
<sequence>MATLFGWIGRLLGFAVLIAALALGYLQQSCSCRRSTFSAMLRGRKDDTPWTRDVVCPHIRAAAGPDGIRGTVVDVGTGAGVTLFCYQNYSAAIDRLVLVEPLAEFGDDLRRKIKQYGLEGKAEIVPRIPTWVLEEGKADLVVSVHLLCSVDEDVLPQLLTEIGIALRPNGAGKYAAIDHTTAPEGTWVRFGQRIIAPIWFIIGNGCKFLDIPPLYSGLVAERARVAVDQEAFSYPLLPWVYFIYPHAKMVGTSLAGAAV</sequence>
<reference evidence="2" key="1">
    <citation type="submission" date="2021-01" db="EMBL/GenBank/DDBJ databases">
        <authorList>
            <person name="Corre E."/>
            <person name="Pelletier E."/>
            <person name="Niang G."/>
            <person name="Scheremetjew M."/>
            <person name="Finn R."/>
            <person name="Kale V."/>
            <person name="Holt S."/>
            <person name="Cochrane G."/>
            <person name="Meng A."/>
            <person name="Brown T."/>
            <person name="Cohen L."/>
        </authorList>
    </citation>
    <scope>NUCLEOTIDE SEQUENCE</scope>
    <source>
        <strain evidence="2">CCAP 1951/1</strain>
    </source>
</reference>
<dbReference type="InterPro" id="IPR041698">
    <property type="entry name" value="Methyltransf_25"/>
</dbReference>